<evidence type="ECO:0000256" key="5">
    <source>
        <dbReference type="ARBA" id="ARBA00023054"/>
    </source>
</evidence>
<dbReference type="EMBL" id="HBUF01324164">
    <property type="protein sequence ID" value="CAG6695570.1"/>
    <property type="molecule type" value="Transcribed_RNA"/>
</dbReference>
<evidence type="ECO:0000256" key="2">
    <source>
        <dbReference type="ARBA" id="ARBA00022490"/>
    </source>
</evidence>
<dbReference type="PROSITE" id="PS00411">
    <property type="entry name" value="KINESIN_MOTOR_1"/>
    <property type="match status" value="1"/>
</dbReference>
<comment type="similarity">
    <text evidence="7 8">Belongs to the TRAFAC class myosin-kinesin ATPase superfamily. Kinesin family.</text>
</comment>
<dbReference type="InterPro" id="IPR027417">
    <property type="entry name" value="P-loop_NTPase"/>
</dbReference>
<comment type="subcellular location">
    <subcellularLocation>
        <location evidence="1">Cytoplasm</location>
        <location evidence="1">Cytoskeleton</location>
    </subcellularLocation>
</comment>
<dbReference type="InterPro" id="IPR001752">
    <property type="entry name" value="Kinesin_motor_dom"/>
</dbReference>
<accession>A0A8D8XIA1</accession>
<evidence type="ECO:0000259" key="11">
    <source>
        <dbReference type="PROSITE" id="PS50067"/>
    </source>
</evidence>
<evidence type="ECO:0000256" key="8">
    <source>
        <dbReference type="RuleBase" id="RU000394"/>
    </source>
</evidence>
<dbReference type="GO" id="GO:0005875">
    <property type="term" value="C:microtubule associated complex"/>
    <property type="evidence" value="ECO:0007669"/>
    <property type="project" value="TreeGrafter"/>
</dbReference>
<dbReference type="GO" id="GO:0005874">
    <property type="term" value="C:microtubule"/>
    <property type="evidence" value="ECO:0007669"/>
    <property type="project" value="UniProtKB-KW"/>
</dbReference>
<dbReference type="EMBL" id="HBUF01349342">
    <property type="protein sequence ID" value="CAG6712462.1"/>
    <property type="molecule type" value="Transcribed_RNA"/>
</dbReference>
<feature type="compositionally biased region" description="Low complexity" evidence="10">
    <location>
        <begin position="21"/>
        <end position="31"/>
    </location>
</feature>
<evidence type="ECO:0000256" key="10">
    <source>
        <dbReference type="SAM" id="MobiDB-lite"/>
    </source>
</evidence>
<dbReference type="GO" id="GO:0003777">
    <property type="term" value="F:microtubule motor activity"/>
    <property type="evidence" value="ECO:0007669"/>
    <property type="project" value="InterPro"/>
</dbReference>
<protein>
    <recommendedName>
        <fullName evidence="8">Kinesin-like protein</fullName>
    </recommendedName>
</protein>
<evidence type="ECO:0000313" key="12">
    <source>
        <dbReference type="EMBL" id="CAG6695570.1"/>
    </source>
</evidence>
<keyword evidence="6" id="KW-0206">Cytoskeleton</keyword>
<dbReference type="InterPro" id="IPR027640">
    <property type="entry name" value="Kinesin-like_fam"/>
</dbReference>
<feature type="binding site" evidence="7">
    <location>
        <begin position="181"/>
        <end position="188"/>
    </location>
    <ligand>
        <name>ATP</name>
        <dbReference type="ChEBI" id="CHEBI:30616"/>
    </ligand>
</feature>
<dbReference type="AlphaFoldDB" id="A0A8D8XIA1"/>
<dbReference type="InterPro" id="IPR019821">
    <property type="entry name" value="Kinesin_motor_CS"/>
</dbReference>
<dbReference type="GO" id="GO:0007018">
    <property type="term" value="P:microtubule-based movement"/>
    <property type="evidence" value="ECO:0007669"/>
    <property type="project" value="InterPro"/>
</dbReference>
<reference evidence="12" key="1">
    <citation type="submission" date="2021-05" db="EMBL/GenBank/DDBJ databases">
        <authorList>
            <person name="Alioto T."/>
            <person name="Alioto T."/>
            <person name="Gomez Garrido J."/>
        </authorList>
    </citation>
    <scope>NUCLEOTIDE SEQUENCE</scope>
</reference>
<evidence type="ECO:0000256" key="4">
    <source>
        <dbReference type="ARBA" id="ARBA00022840"/>
    </source>
</evidence>
<keyword evidence="2" id="KW-0963">Cytoplasm</keyword>
<evidence type="ECO:0000256" key="7">
    <source>
        <dbReference type="PROSITE-ProRule" id="PRU00283"/>
    </source>
</evidence>
<keyword evidence="8" id="KW-0493">Microtubule</keyword>
<dbReference type="EMBL" id="HBUF01324165">
    <property type="protein sequence ID" value="CAG6695572.1"/>
    <property type="molecule type" value="Transcribed_RNA"/>
</dbReference>
<name>A0A8D8XIA1_9HEMI</name>
<dbReference type="Pfam" id="PF00225">
    <property type="entry name" value="Kinesin"/>
    <property type="match status" value="1"/>
</dbReference>
<evidence type="ECO:0000256" key="1">
    <source>
        <dbReference type="ARBA" id="ARBA00004245"/>
    </source>
</evidence>
<keyword evidence="3 7" id="KW-0547">Nucleotide-binding</keyword>
<dbReference type="Gene3D" id="3.40.850.10">
    <property type="entry name" value="Kinesin motor domain"/>
    <property type="match status" value="1"/>
</dbReference>
<dbReference type="PANTHER" id="PTHR47969">
    <property type="entry name" value="CHROMOSOME-ASSOCIATED KINESIN KIF4A-RELATED"/>
    <property type="match status" value="1"/>
</dbReference>
<feature type="compositionally biased region" description="Polar residues" evidence="10">
    <location>
        <begin position="1"/>
        <end position="16"/>
    </location>
</feature>
<dbReference type="EMBL" id="HBUF01623586">
    <property type="protein sequence ID" value="CAG6781563.1"/>
    <property type="molecule type" value="Transcribed_RNA"/>
</dbReference>
<dbReference type="GO" id="GO:0008017">
    <property type="term" value="F:microtubule binding"/>
    <property type="evidence" value="ECO:0007669"/>
    <property type="project" value="InterPro"/>
</dbReference>
<proteinExistence type="inferred from homology"/>
<dbReference type="PROSITE" id="PS50067">
    <property type="entry name" value="KINESIN_MOTOR_2"/>
    <property type="match status" value="1"/>
</dbReference>
<dbReference type="PANTHER" id="PTHR47969:SF15">
    <property type="entry name" value="CHROMOSOME-ASSOCIATED KINESIN KIF4A-RELATED"/>
    <property type="match status" value="1"/>
</dbReference>
<dbReference type="GO" id="GO:0005524">
    <property type="term" value="F:ATP binding"/>
    <property type="evidence" value="ECO:0007669"/>
    <property type="project" value="UniProtKB-UniRule"/>
</dbReference>
<feature type="coiled-coil region" evidence="9">
    <location>
        <begin position="539"/>
        <end position="878"/>
    </location>
</feature>
<feature type="region of interest" description="Disordered" evidence="10">
    <location>
        <begin position="1"/>
        <end position="45"/>
    </location>
</feature>
<evidence type="ECO:0000256" key="3">
    <source>
        <dbReference type="ARBA" id="ARBA00022741"/>
    </source>
</evidence>
<dbReference type="InterPro" id="IPR036961">
    <property type="entry name" value="Kinesin_motor_dom_sf"/>
</dbReference>
<dbReference type="GO" id="GO:0051231">
    <property type="term" value="P:spindle elongation"/>
    <property type="evidence" value="ECO:0007669"/>
    <property type="project" value="TreeGrafter"/>
</dbReference>
<organism evidence="12">
    <name type="scientific">Cacopsylla melanoneura</name>
    <dbReference type="NCBI Taxonomy" id="428564"/>
    <lineage>
        <taxon>Eukaryota</taxon>
        <taxon>Metazoa</taxon>
        <taxon>Ecdysozoa</taxon>
        <taxon>Arthropoda</taxon>
        <taxon>Hexapoda</taxon>
        <taxon>Insecta</taxon>
        <taxon>Pterygota</taxon>
        <taxon>Neoptera</taxon>
        <taxon>Paraneoptera</taxon>
        <taxon>Hemiptera</taxon>
        <taxon>Sternorrhyncha</taxon>
        <taxon>Psylloidea</taxon>
        <taxon>Psyllidae</taxon>
        <taxon>Psyllinae</taxon>
        <taxon>Cacopsylla</taxon>
    </lineage>
</organism>
<keyword evidence="5 9" id="KW-0175">Coiled coil</keyword>
<keyword evidence="4 7" id="KW-0067">ATP-binding</keyword>
<dbReference type="SUPFAM" id="SSF52540">
    <property type="entry name" value="P-loop containing nucleoside triphosphate hydrolases"/>
    <property type="match status" value="1"/>
</dbReference>
<evidence type="ECO:0000256" key="6">
    <source>
        <dbReference type="ARBA" id="ARBA00023212"/>
    </source>
</evidence>
<keyword evidence="7 8" id="KW-0505">Motor protein</keyword>
<sequence length="961" mass="111174">MSSRNNPRALFSSTPVDKSETPTTPQTPKSQTKSKEKFVRPATPKTPLAAANYERCIQARRAMSVDRSPATPKFKAPRPGNPITRSSSENCVAENMECSRMTVAVRIRPLLVKELHMPVSSIDISSDGRELVVNDNLKKYTFKLDHCLSQETSQEAVFSIIAQPLLDAAFNGYNVCLFAYGQTGSGKSYSMMGDNLDSSLKDTAGIIPRFCHQLFDQIPSNMVAQVKISYLEIYNEFVYDLLSSDRKALKVRESPETGIFVSDLSVHGVSSFAEMQKWLSEGNKARVTASTNMNDKSSRSHSIFQIQLTLTEDTGSSITQKCSQINLVDLAGSERVAQTKATEERFKEGRNINLSLMTLGQVITNLADHSAIPPYRNSTLTYLLKDCLGGNSRTTMLATINPLQSHIEESLATLRYALQARNIVNTIRKNQDCKETCLRCQNMGLLENLKFKEWHTKISEAELETRRKNEYICNIKFENEQLLKQNEYKTKQLLEFEQELKDTMKLKDDKLVELANIARTREQELVSQRKEALQSVQKAESCQQQLDKIKEEFKELQERYQRDLNKKSETISSLMNEKLAMQVKYEEEIDRKNAKIREMMTDSTDVHETVGKKDAEIERLLEENEKLSMDLVCKENEEMTQLMQELEKKDNYIQNLLKENETNIKLCKELEKQVHELNLNKELDRLNHEIVHKDDEIRQNVKVIKQLENEMASQDDTIKKLIKQNNDLVQNVTSLERENEKLKTEIESERKRVQKLSKQNENTDKHEKKIELEEVNNEIKRLEELVKENECERAGLLTKEKRREEEIKRLKEEVNKYKEEVQKHKETEEHREEMLKQMADYEQMTKDLTYYENIKDKLEEQMEKLTAESAEKIKLRDNELDKKHEAIAAMKLIMEQNSNTICDLKAQLTHERALIKEQEMDIKGILDTLQRPTEPALANMTEYRRDFMKTLDTILGLTLES</sequence>
<feature type="region of interest" description="Disordered" evidence="10">
    <location>
        <begin position="64"/>
        <end position="87"/>
    </location>
</feature>
<dbReference type="SMART" id="SM00129">
    <property type="entry name" value="KISc"/>
    <property type="match status" value="1"/>
</dbReference>
<evidence type="ECO:0000256" key="9">
    <source>
        <dbReference type="SAM" id="Coils"/>
    </source>
</evidence>
<dbReference type="PRINTS" id="PR00380">
    <property type="entry name" value="KINESINHEAVY"/>
</dbReference>
<feature type="domain" description="Kinesin motor" evidence="11">
    <location>
        <begin position="100"/>
        <end position="423"/>
    </location>
</feature>
<dbReference type="GO" id="GO:0007052">
    <property type="term" value="P:mitotic spindle organization"/>
    <property type="evidence" value="ECO:0007669"/>
    <property type="project" value="TreeGrafter"/>
</dbReference>